<evidence type="ECO:0000259" key="3">
    <source>
        <dbReference type="Pfam" id="PF11954"/>
    </source>
</evidence>
<feature type="chain" id="PRO_5020262565" evidence="1">
    <location>
        <begin position="19"/>
        <end position="533"/>
    </location>
</feature>
<dbReference type="PANTHER" id="PTHR46825">
    <property type="entry name" value="D-ALANYL-D-ALANINE-CARBOXYPEPTIDASE/ENDOPEPTIDASE AMPH"/>
    <property type="match status" value="1"/>
</dbReference>
<gene>
    <name evidence="4" type="ORF">EQU50_05655</name>
</gene>
<evidence type="ECO:0000256" key="1">
    <source>
        <dbReference type="SAM" id="SignalP"/>
    </source>
</evidence>
<feature type="domain" description="Beta-lactamase-related" evidence="2">
    <location>
        <begin position="30"/>
        <end position="378"/>
    </location>
</feature>
<proteinExistence type="predicted"/>
<organism evidence="4 5">
    <name type="scientific">Candidatus Finniella inopinata</name>
    <dbReference type="NCBI Taxonomy" id="1696036"/>
    <lineage>
        <taxon>Bacteria</taxon>
        <taxon>Pseudomonadati</taxon>
        <taxon>Pseudomonadota</taxon>
        <taxon>Alphaproteobacteria</taxon>
        <taxon>Holosporales</taxon>
        <taxon>Candidatus Paracaedibacteraceae</taxon>
        <taxon>Candidatus Finniella</taxon>
    </lineage>
</organism>
<protein>
    <submittedName>
        <fullName evidence="4">Serine hydrolase</fullName>
    </submittedName>
</protein>
<dbReference type="OrthoDB" id="5377981at2"/>
<evidence type="ECO:0000313" key="5">
    <source>
        <dbReference type="Proteomes" id="UP000293550"/>
    </source>
</evidence>
<reference evidence="4 5" key="1">
    <citation type="submission" date="2018-10" db="EMBL/GenBank/DDBJ databases">
        <title>An updated phylogeny of the Alphaproteobacteria reveals that the parasitic Rickettsiales and Holosporales have independent origins.</title>
        <authorList>
            <person name="Munoz-Gomez S.A."/>
            <person name="Hess S."/>
            <person name="Burger G."/>
            <person name="Lang B.F."/>
            <person name="Susko E."/>
            <person name="Slamovits C.H."/>
            <person name="Roger A.J."/>
        </authorList>
    </citation>
    <scope>NUCLEOTIDE SEQUENCE [LARGE SCALE GENOMIC DNA]</scope>
    <source>
        <strain evidence="4">HOLO01</strain>
    </source>
</reference>
<dbReference type="Gene3D" id="2.40.128.600">
    <property type="match status" value="1"/>
</dbReference>
<dbReference type="SUPFAM" id="SSF56601">
    <property type="entry name" value="beta-lactamase/transpeptidase-like"/>
    <property type="match status" value="1"/>
</dbReference>
<keyword evidence="5" id="KW-1185">Reference proteome</keyword>
<dbReference type="Pfam" id="PF00144">
    <property type="entry name" value="Beta-lactamase"/>
    <property type="match status" value="1"/>
</dbReference>
<dbReference type="GO" id="GO:0016787">
    <property type="term" value="F:hydrolase activity"/>
    <property type="evidence" value="ECO:0007669"/>
    <property type="project" value="UniProtKB-KW"/>
</dbReference>
<keyword evidence="4" id="KW-0378">Hydrolase</keyword>
<dbReference type="AlphaFoldDB" id="A0A4Q7DM98"/>
<accession>A0A4Q7DM98</accession>
<dbReference type="InterPro" id="IPR021860">
    <property type="entry name" value="Peptidase_S12_Pab87-rel_C"/>
</dbReference>
<keyword evidence="1" id="KW-0732">Signal</keyword>
<dbReference type="EMBL" id="SCFB01000006">
    <property type="protein sequence ID" value="RZI45916.1"/>
    <property type="molecule type" value="Genomic_DNA"/>
</dbReference>
<comment type="caution">
    <text evidence="4">The sequence shown here is derived from an EMBL/GenBank/DDBJ whole genome shotgun (WGS) entry which is preliminary data.</text>
</comment>
<evidence type="ECO:0000313" key="4">
    <source>
        <dbReference type="EMBL" id="RZI45916.1"/>
    </source>
</evidence>
<dbReference type="InterPro" id="IPR012338">
    <property type="entry name" value="Beta-lactam/transpept-like"/>
</dbReference>
<dbReference type="PANTHER" id="PTHR46825:SF15">
    <property type="entry name" value="BETA-LACTAMASE-RELATED DOMAIN-CONTAINING PROTEIN"/>
    <property type="match status" value="1"/>
</dbReference>
<feature type="domain" description="Peptidase S12 Pab87-related C-terminal" evidence="3">
    <location>
        <begin position="432"/>
        <end position="505"/>
    </location>
</feature>
<feature type="signal peptide" evidence="1">
    <location>
        <begin position="1"/>
        <end position="18"/>
    </location>
</feature>
<dbReference type="Pfam" id="PF11954">
    <property type="entry name" value="DUF3471"/>
    <property type="match status" value="1"/>
</dbReference>
<dbReference type="Proteomes" id="UP000293550">
    <property type="component" value="Unassembled WGS sequence"/>
</dbReference>
<name>A0A4Q7DM98_9PROT</name>
<dbReference type="PROSITE" id="PS51257">
    <property type="entry name" value="PROKAR_LIPOPROTEIN"/>
    <property type="match status" value="1"/>
</dbReference>
<dbReference type="InterPro" id="IPR001466">
    <property type="entry name" value="Beta-lactam-related"/>
</dbReference>
<evidence type="ECO:0000259" key="2">
    <source>
        <dbReference type="Pfam" id="PF00144"/>
    </source>
</evidence>
<dbReference type="Gene3D" id="3.40.710.10">
    <property type="entry name" value="DD-peptidase/beta-lactamase superfamily"/>
    <property type="match status" value="1"/>
</dbReference>
<dbReference type="RefSeq" id="WP_130154167.1">
    <property type="nucleotide sequence ID" value="NZ_SCFB01000006.1"/>
</dbReference>
<dbReference type="InterPro" id="IPR050491">
    <property type="entry name" value="AmpC-like"/>
</dbReference>
<sequence>MRFIFVLLSLFFSVQSCFSDQLTNILPTFEAYVQKSLSEWQAPGVSIAIVKDGQIIYEKGFGVREVDQPEPVDAYTVMPIASLSKNFLVTLIAQLVDEGVLDWDAPVKKYLPDFRLSDPDITNQFTVRDLLSHRSGLKGFSADSVWNLGYNATEIRDFLAQLPFEKGFRHDYAYQNHLFGIASDLVEKVTGQSIASLFQARLFNPLALTYSNVGPIEQPKKGLWGAIKGWFQKKPKLNVALPHHVIGTKTTATATSPQMYTFMGSTGVNTCAHDLGLWMIFQLNDGQINGKALVSKAQITQMRTSHVQATNLRPDDMQFPAVRMSQIHYGMGWFLGNYGGEGTEKVPFLSHMGGFGGVRSLMTLVPNQKLGIVIISNFGSMRVSMLPEALRNKFLDLYLNLGEKDWSKENLQKMQEIRTKNKQYKNDYRLQNPRPHHDLKVYVGQYKNPLYGSFEIQQDKQGLTLVYKDRRVSLTHWNGDEFEFKGNDLTPIYSEYDQGYIEFGVQGQKALLSAINLMFEGKSEIFERVKEGA</sequence>